<dbReference type="SUPFAM" id="SSF50129">
    <property type="entry name" value="GroES-like"/>
    <property type="match status" value="1"/>
</dbReference>
<dbReference type="Pfam" id="PF13602">
    <property type="entry name" value="ADH_zinc_N_2"/>
    <property type="match status" value="1"/>
</dbReference>
<dbReference type="SUPFAM" id="SSF51735">
    <property type="entry name" value="NAD(P)-binding Rossmann-fold domains"/>
    <property type="match status" value="1"/>
</dbReference>
<name>A0A3S0K2E2_9PROT</name>
<accession>A0A3S0K2E2</accession>
<evidence type="ECO:0000256" key="1">
    <source>
        <dbReference type="ARBA" id="ARBA00023002"/>
    </source>
</evidence>
<dbReference type="InterPro" id="IPR013154">
    <property type="entry name" value="ADH-like_N"/>
</dbReference>
<evidence type="ECO:0000259" key="2">
    <source>
        <dbReference type="SMART" id="SM00829"/>
    </source>
</evidence>
<sequence>MAAVVADRYGPPDILRVDALPPPVVADDEALIQVRAATLCKGDVHLLTGRPHALRLAGYGLRRPAHRVPGQSLAGWVCAVGRNVTGLRVGQEVFGLVHGGAFAEFAAVPADHLVPIPAHRTAEQAAALPLSGLTALQALRNAGRLQAGQRALINGASGGVGTLAVQIAKALGAEVTAVCSGRNVASVAALGADRVVDYQREDVARCGLTHDVILDLVGNRPPSDWLPLMTREGVFVSGSAGPGGDWVGPLVWMARVAAVGALSRRRMTPFLMKPNRPDLLTLGSLLERGQVLPVIDRRFSLDQTADGYRHLMEGHAQGISVIAMPQGAA</sequence>
<evidence type="ECO:0000313" key="3">
    <source>
        <dbReference type="EMBL" id="RTR17466.1"/>
    </source>
</evidence>
<dbReference type="InterPro" id="IPR002364">
    <property type="entry name" value="Quin_OxRdtase/zeta-crystal_CS"/>
</dbReference>
<keyword evidence="1" id="KW-0560">Oxidoreductase</keyword>
<dbReference type="PANTHER" id="PTHR11695:SF294">
    <property type="entry name" value="RETICULON-4-INTERACTING PROTEIN 1, MITOCHONDRIAL"/>
    <property type="match status" value="1"/>
</dbReference>
<dbReference type="AlphaFoldDB" id="A0A3S0K2E2"/>
<dbReference type="SMART" id="SM00829">
    <property type="entry name" value="PKS_ER"/>
    <property type="match status" value="1"/>
</dbReference>
<dbReference type="InterPro" id="IPR050700">
    <property type="entry name" value="YIM1/Zinc_Alcohol_DH_Fams"/>
</dbReference>
<dbReference type="InterPro" id="IPR036291">
    <property type="entry name" value="NAD(P)-bd_dom_sf"/>
</dbReference>
<gene>
    <name evidence="3" type="ORF">EJ903_18165</name>
</gene>
<feature type="domain" description="Enoyl reductase (ER)" evidence="2">
    <location>
        <begin position="10"/>
        <end position="322"/>
    </location>
</feature>
<dbReference type="Gene3D" id="3.90.180.10">
    <property type="entry name" value="Medium-chain alcohol dehydrogenases, catalytic domain"/>
    <property type="match status" value="1"/>
</dbReference>
<comment type="caution">
    <text evidence="3">The sequence shown here is derived from an EMBL/GenBank/DDBJ whole genome shotgun (WGS) entry which is preliminary data.</text>
</comment>
<dbReference type="Proteomes" id="UP000277007">
    <property type="component" value="Unassembled WGS sequence"/>
</dbReference>
<proteinExistence type="predicted"/>
<dbReference type="Pfam" id="PF08240">
    <property type="entry name" value="ADH_N"/>
    <property type="match status" value="1"/>
</dbReference>
<dbReference type="OrthoDB" id="9792321at2"/>
<dbReference type="PANTHER" id="PTHR11695">
    <property type="entry name" value="ALCOHOL DEHYDROGENASE RELATED"/>
    <property type="match status" value="1"/>
</dbReference>
<dbReference type="Gene3D" id="3.40.50.720">
    <property type="entry name" value="NAD(P)-binding Rossmann-like Domain"/>
    <property type="match status" value="1"/>
</dbReference>
<dbReference type="EMBL" id="RXMA01000019">
    <property type="protein sequence ID" value="RTR17466.1"/>
    <property type="molecule type" value="Genomic_DNA"/>
</dbReference>
<dbReference type="PROSITE" id="PS01162">
    <property type="entry name" value="QOR_ZETA_CRYSTAL"/>
    <property type="match status" value="1"/>
</dbReference>
<evidence type="ECO:0000313" key="4">
    <source>
        <dbReference type="Proteomes" id="UP000277007"/>
    </source>
</evidence>
<dbReference type="GO" id="GO:0016491">
    <property type="term" value="F:oxidoreductase activity"/>
    <property type="evidence" value="ECO:0007669"/>
    <property type="project" value="UniProtKB-KW"/>
</dbReference>
<keyword evidence="4" id="KW-1185">Reference proteome</keyword>
<dbReference type="InterPro" id="IPR020843">
    <property type="entry name" value="ER"/>
</dbReference>
<organism evidence="3 4">
    <name type="scientific">Azospirillum griseum</name>
    <dbReference type="NCBI Taxonomy" id="2496639"/>
    <lineage>
        <taxon>Bacteria</taxon>
        <taxon>Pseudomonadati</taxon>
        <taxon>Pseudomonadota</taxon>
        <taxon>Alphaproteobacteria</taxon>
        <taxon>Rhodospirillales</taxon>
        <taxon>Azospirillaceae</taxon>
        <taxon>Azospirillum</taxon>
    </lineage>
</organism>
<reference evidence="3 4" key="1">
    <citation type="submission" date="2018-12" db="EMBL/GenBank/DDBJ databases">
        <authorList>
            <person name="Yang Y."/>
        </authorList>
    </citation>
    <scope>NUCLEOTIDE SEQUENCE [LARGE SCALE GENOMIC DNA]</scope>
    <source>
        <strain evidence="3 4">L-25-5w-1</strain>
    </source>
</reference>
<dbReference type="InterPro" id="IPR011032">
    <property type="entry name" value="GroES-like_sf"/>
</dbReference>
<protein>
    <submittedName>
        <fullName evidence="3">NAD(P)-dependent alcohol dehydrogenase</fullName>
    </submittedName>
</protein>
<dbReference type="CDD" id="cd08267">
    <property type="entry name" value="MDR1"/>
    <property type="match status" value="1"/>
</dbReference>
<dbReference type="GO" id="GO:0008270">
    <property type="term" value="F:zinc ion binding"/>
    <property type="evidence" value="ECO:0007669"/>
    <property type="project" value="InterPro"/>
</dbReference>